<organism evidence="1 2">
    <name type="scientific">Kribbella orskensis</name>
    <dbReference type="NCBI Taxonomy" id="2512216"/>
    <lineage>
        <taxon>Bacteria</taxon>
        <taxon>Bacillati</taxon>
        <taxon>Actinomycetota</taxon>
        <taxon>Actinomycetes</taxon>
        <taxon>Propionibacteriales</taxon>
        <taxon>Kribbellaceae</taxon>
        <taxon>Kribbella</taxon>
    </lineage>
</organism>
<comment type="caution">
    <text evidence="1">The sequence shown here is derived from an EMBL/GenBank/DDBJ whole genome shotgun (WGS) entry which is preliminary data.</text>
</comment>
<evidence type="ECO:0000313" key="1">
    <source>
        <dbReference type="EMBL" id="TCO08523.1"/>
    </source>
</evidence>
<proteinExistence type="predicted"/>
<sequence length="74" mass="8119">MARRSGCGRRPTSPAEMRDHREVVNVAELLRRIAKGVYALPPPSNAPEWVVATVRCAVEVRPLPAGPPGHQWTP</sequence>
<reference evidence="1 2" key="1">
    <citation type="journal article" date="2015" name="Stand. Genomic Sci.">
        <title>Genomic Encyclopedia of Bacterial and Archaeal Type Strains, Phase III: the genomes of soil and plant-associated and newly described type strains.</title>
        <authorList>
            <person name="Whitman W.B."/>
            <person name="Woyke T."/>
            <person name="Klenk H.P."/>
            <person name="Zhou Y."/>
            <person name="Lilburn T.G."/>
            <person name="Beck B.J."/>
            <person name="De Vos P."/>
            <person name="Vandamme P."/>
            <person name="Eisen J.A."/>
            <person name="Garrity G."/>
            <person name="Hugenholtz P."/>
            <person name="Kyrpides N.C."/>
        </authorList>
    </citation>
    <scope>NUCLEOTIDE SEQUENCE [LARGE SCALE GENOMIC DNA]</scope>
    <source>
        <strain evidence="1 2">VKM Ac-2538</strain>
    </source>
</reference>
<accession>A0ABY2B8C4</accession>
<protein>
    <submittedName>
        <fullName evidence="1">Uncharacterized protein</fullName>
    </submittedName>
</protein>
<evidence type="ECO:0000313" key="2">
    <source>
        <dbReference type="Proteomes" id="UP000295818"/>
    </source>
</evidence>
<name>A0ABY2B8C4_9ACTN</name>
<dbReference type="EMBL" id="SLWM01000046">
    <property type="protein sequence ID" value="TCO08523.1"/>
    <property type="molecule type" value="Genomic_DNA"/>
</dbReference>
<keyword evidence="2" id="KW-1185">Reference proteome</keyword>
<gene>
    <name evidence="1" type="ORF">EV644_14614</name>
</gene>
<dbReference type="Proteomes" id="UP000295818">
    <property type="component" value="Unassembled WGS sequence"/>
</dbReference>